<name>A0A8J3ID47_9CHLR</name>
<reference evidence="7" key="1">
    <citation type="submission" date="2020-10" db="EMBL/GenBank/DDBJ databases">
        <title>Taxonomic study of unclassified bacteria belonging to the class Ktedonobacteria.</title>
        <authorList>
            <person name="Yabe S."/>
            <person name="Wang C.M."/>
            <person name="Zheng Y."/>
            <person name="Sakai Y."/>
            <person name="Cavaletti L."/>
            <person name="Monciardini P."/>
            <person name="Donadio S."/>
        </authorList>
    </citation>
    <scope>NUCLEOTIDE SEQUENCE</scope>
    <source>
        <strain evidence="7">ID150040</strain>
    </source>
</reference>
<dbReference type="EMBL" id="BNJK01000001">
    <property type="protein sequence ID" value="GHO91308.1"/>
    <property type="molecule type" value="Genomic_DNA"/>
</dbReference>
<feature type="signal peptide" evidence="4">
    <location>
        <begin position="1"/>
        <end position="21"/>
    </location>
</feature>
<comment type="caution">
    <text evidence="7">The sequence shown here is derived from an EMBL/GenBank/DDBJ whole genome shotgun (WGS) entry which is preliminary data.</text>
</comment>
<dbReference type="InterPro" id="IPR018976">
    <property type="entry name" value="Imelysin-like"/>
</dbReference>
<dbReference type="RefSeq" id="WP_220202208.1">
    <property type="nucleotide sequence ID" value="NZ_BNJK01000001.1"/>
</dbReference>
<gene>
    <name evidence="7" type="primary">efeO</name>
    <name evidence="7" type="ORF">KSF_013560</name>
</gene>
<dbReference type="CDD" id="cd14656">
    <property type="entry name" value="Imelysin-like_EfeO"/>
    <property type="match status" value="1"/>
</dbReference>
<feature type="domain" description="EfeO-type cupredoxin-like" evidence="6">
    <location>
        <begin position="28"/>
        <end position="115"/>
    </location>
</feature>
<evidence type="ECO:0000256" key="4">
    <source>
        <dbReference type="SAM" id="SignalP"/>
    </source>
</evidence>
<evidence type="ECO:0000259" key="6">
    <source>
        <dbReference type="Pfam" id="PF13473"/>
    </source>
</evidence>
<dbReference type="InterPro" id="IPR028096">
    <property type="entry name" value="EfeO_Cupredoxin"/>
</dbReference>
<keyword evidence="3 4" id="KW-0732">Signal</keyword>
<protein>
    <submittedName>
        <fullName evidence="7">Iron uptake system component EfeO</fullName>
    </submittedName>
</protein>
<dbReference type="Gene3D" id="2.60.40.420">
    <property type="entry name" value="Cupredoxins - blue copper proteins"/>
    <property type="match status" value="1"/>
</dbReference>
<dbReference type="GO" id="GO:0042597">
    <property type="term" value="C:periplasmic space"/>
    <property type="evidence" value="ECO:0007669"/>
    <property type="project" value="UniProtKB-SubCell"/>
</dbReference>
<dbReference type="PANTHER" id="PTHR39192">
    <property type="entry name" value="IRON UPTAKE SYSTEM COMPONENT EFEO"/>
    <property type="match status" value="1"/>
</dbReference>
<evidence type="ECO:0000259" key="5">
    <source>
        <dbReference type="Pfam" id="PF09375"/>
    </source>
</evidence>
<dbReference type="Pfam" id="PF09375">
    <property type="entry name" value="Peptidase_M75"/>
    <property type="match status" value="1"/>
</dbReference>
<dbReference type="InterPro" id="IPR034981">
    <property type="entry name" value="Imelysin-like_EfeO/Algp7"/>
</dbReference>
<dbReference type="PROSITE" id="PS51257">
    <property type="entry name" value="PROKAR_LIPOPROTEIN"/>
    <property type="match status" value="1"/>
</dbReference>
<evidence type="ECO:0000313" key="8">
    <source>
        <dbReference type="Proteomes" id="UP000597444"/>
    </source>
</evidence>
<feature type="chain" id="PRO_5035292783" evidence="4">
    <location>
        <begin position="22"/>
        <end position="376"/>
    </location>
</feature>
<dbReference type="InterPro" id="IPR053377">
    <property type="entry name" value="Iron_uptake_EfeM/EfeO"/>
</dbReference>
<evidence type="ECO:0000256" key="3">
    <source>
        <dbReference type="ARBA" id="ARBA00022729"/>
    </source>
</evidence>
<dbReference type="Pfam" id="PF13473">
    <property type="entry name" value="Cupredoxin_1"/>
    <property type="match status" value="1"/>
</dbReference>
<dbReference type="Proteomes" id="UP000597444">
    <property type="component" value="Unassembled WGS sequence"/>
</dbReference>
<evidence type="ECO:0000256" key="2">
    <source>
        <dbReference type="ARBA" id="ARBA00005989"/>
    </source>
</evidence>
<comment type="subcellular location">
    <subcellularLocation>
        <location evidence="1">Periplasm</location>
    </subcellularLocation>
</comment>
<organism evidence="7 8">
    <name type="scientific">Reticulibacter mediterranei</name>
    <dbReference type="NCBI Taxonomy" id="2778369"/>
    <lineage>
        <taxon>Bacteria</taxon>
        <taxon>Bacillati</taxon>
        <taxon>Chloroflexota</taxon>
        <taxon>Ktedonobacteria</taxon>
        <taxon>Ktedonobacterales</taxon>
        <taxon>Reticulibacteraceae</taxon>
        <taxon>Reticulibacter</taxon>
    </lineage>
</organism>
<dbReference type="NCBIfam" id="NF041757">
    <property type="entry name" value="EfeO"/>
    <property type="match status" value="1"/>
</dbReference>
<dbReference type="SUPFAM" id="SSF49503">
    <property type="entry name" value="Cupredoxins"/>
    <property type="match status" value="1"/>
</dbReference>
<evidence type="ECO:0000256" key="1">
    <source>
        <dbReference type="ARBA" id="ARBA00004418"/>
    </source>
</evidence>
<evidence type="ECO:0000313" key="7">
    <source>
        <dbReference type="EMBL" id="GHO91308.1"/>
    </source>
</evidence>
<proteinExistence type="inferred from homology"/>
<feature type="domain" description="Imelysin-like" evidence="5">
    <location>
        <begin position="140"/>
        <end position="368"/>
    </location>
</feature>
<comment type="similarity">
    <text evidence="2">Belongs to the EfeM/EfeO family.</text>
</comment>
<dbReference type="InterPro" id="IPR050894">
    <property type="entry name" value="EfeM/EfeO_iron_uptake"/>
</dbReference>
<accession>A0A8J3ID47</accession>
<dbReference type="InterPro" id="IPR038352">
    <property type="entry name" value="Imelysin_sf"/>
</dbReference>
<dbReference type="PANTHER" id="PTHR39192:SF1">
    <property type="entry name" value="IRON UPTAKE SYSTEM COMPONENT EFEO"/>
    <property type="match status" value="1"/>
</dbReference>
<dbReference type="InterPro" id="IPR008972">
    <property type="entry name" value="Cupredoxin"/>
</dbReference>
<dbReference type="AlphaFoldDB" id="A0A8J3ID47"/>
<sequence length="376" mass="41303">MRVLKGVLFLVCIGLLLTACGGQNSQATKSDTSKSTAITVNVHDNYFDPQNINVTPEQPVAVTFVNKGSNVHIVEILGLTAETTLQPGSKATFTITPQKRSYKMYDELYVSQGMQGAFSGQQATNEAKATATVAPNIQSAVTSYRDYVKLQTGRLLTNTQAFVDAINAGDMQKAKDMYGKAREGYERIEPIASALGDLDPRLDAREGDVPNAQWTGFHRIEKSLWVDNTTKGLEKYTQQLLGDVKALDQGVDKLELKPIDIIDGAVELLNEASHSKIQGEEDRYSHTDLYDLSSNVEGSQAAFIVFKNFLTEKNPAQYQDIQAKFQQVETTLRPFRSGDGFVPYDKLTTQDKHNIANAINTVAEALSKVAVNLPQS</sequence>
<keyword evidence="8" id="KW-1185">Reference proteome</keyword>
<dbReference type="Gene3D" id="1.20.1420.20">
    <property type="entry name" value="M75 peptidase, HXXE motif"/>
    <property type="match status" value="1"/>
</dbReference>